<evidence type="ECO:0000313" key="2">
    <source>
        <dbReference type="EMBL" id="KAK1763877.1"/>
    </source>
</evidence>
<proteinExistence type="inferred from homology"/>
<comment type="caution">
    <text evidence="2">The sequence shown here is derived from an EMBL/GenBank/DDBJ whole genome shotgun (WGS) entry which is preliminary data.</text>
</comment>
<evidence type="ECO:0000313" key="3">
    <source>
        <dbReference type="Proteomes" id="UP001244011"/>
    </source>
</evidence>
<dbReference type="PANTHER" id="PTHR43544:SF32">
    <property type="entry name" value="CHAIN DEHYDROGENASE, PUTATIVE (AFU_ORTHOLOGUE AFUA_5G01530)-RELATED"/>
    <property type="match status" value="1"/>
</dbReference>
<dbReference type="PRINTS" id="PR00081">
    <property type="entry name" value="GDHRDH"/>
</dbReference>
<dbReference type="AlphaFoldDB" id="A0AAJ0BTU7"/>
<sequence length="253" mass="26771">MTSKIILITGANSGVGLATAKVLGQSPEDFHIVMAGRSLDKVEEAKSELEASGVPKNRLSAVQLDVTDNSSIQQAASFVEDKFGRLDVLINNAGVYSTDPDIQTRFRVSLETNVTGPVLVSLAFRSLLLKSPGPYSLYVSSVLGSIGLSDNPKSELYRSLPASIASVYRASKAALDMVVVQESIEMSSTGMKVFALCPGFVVSNLRGTSEQARTGGGKAGDPEVSGKTILSIVRGERDGDAGKFVHKDGVYPW</sequence>
<dbReference type="InterPro" id="IPR002347">
    <property type="entry name" value="SDR_fam"/>
</dbReference>
<dbReference type="GO" id="GO:0019748">
    <property type="term" value="P:secondary metabolic process"/>
    <property type="evidence" value="ECO:0007669"/>
    <property type="project" value="TreeGrafter"/>
</dbReference>
<comment type="similarity">
    <text evidence="1">Belongs to the short-chain dehydrogenases/reductases (SDR) family.</text>
</comment>
<dbReference type="GO" id="GO:0005737">
    <property type="term" value="C:cytoplasm"/>
    <property type="evidence" value="ECO:0007669"/>
    <property type="project" value="TreeGrafter"/>
</dbReference>
<accession>A0AAJ0BTU7</accession>
<organism evidence="2 3">
    <name type="scientific">Phialemonium atrogriseum</name>
    <dbReference type="NCBI Taxonomy" id="1093897"/>
    <lineage>
        <taxon>Eukaryota</taxon>
        <taxon>Fungi</taxon>
        <taxon>Dikarya</taxon>
        <taxon>Ascomycota</taxon>
        <taxon>Pezizomycotina</taxon>
        <taxon>Sordariomycetes</taxon>
        <taxon>Sordariomycetidae</taxon>
        <taxon>Cephalothecales</taxon>
        <taxon>Cephalothecaceae</taxon>
        <taxon>Phialemonium</taxon>
    </lineage>
</organism>
<dbReference type="EMBL" id="MU839024">
    <property type="protein sequence ID" value="KAK1763877.1"/>
    <property type="molecule type" value="Genomic_DNA"/>
</dbReference>
<dbReference type="GO" id="GO:0016491">
    <property type="term" value="F:oxidoreductase activity"/>
    <property type="evidence" value="ECO:0007669"/>
    <property type="project" value="TreeGrafter"/>
</dbReference>
<dbReference type="InterPro" id="IPR051468">
    <property type="entry name" value="Fungal_SecMetab_SDRs"/>
</dbReference>
<name>A0AAJ0BTU7_9PEZI</name>
<protein>
    <submittedName>
        <fullName evidence="2">Short-chain dehydrogenase/reductase SDR</fullName>
    </submittedName>
</protein>
<reference evidence="2" key="1">
    <citation type="submission" date="2023-06" db="EMBL/GenBank/DDBJ databases">
        <title>Genome-scale phylogeny and comparative genomics of the fungal order Sordariales.</title>
        <authorList>
            <consortium name="Lawrence Berkeley National Laboratory"/>
            <person name="Hensen N."/>
            <person name="Bonometti L."/>
            <person name="Westerberg I."/>
            <person name="Brannstrom I.O."/>
            <person name="Guillou S."/>
            <person name="Cros-Aarteil S."/>
            <person name="Calhoun S."/>
            <person name="Haridas S."/>
            <person name="Kuo A."/>
            <person name="Mondo S."/>
            <person name="Pangilinan J."/>
            <person name="Riley R."/>
            <person name="Labutti K."/>
            <person name="Andreopoulos B."/>
            <person name="Lipzen A."/>
            <person name="Chen C."/>
            <person name="Yanf M."/>
            <person name="Daum C."/>
            <person name="Ng V."/>
            <person name="Clum A."/>
            <person name="Steindorff A."/>
            <person name="Ohm R."/>
            <person name="Martin F."/>
            <person name="Silar P."/>
            <person name="Natvig D."/>
            <person name="Lalanne C."/>
            <person name="Gautier V."/>
            <person name="Ament-Velasquez S.L."/>
            <person name="Kruys A."/>
            <person name="Hutchinson M.I."/>
            <person name="Powell A.J."/>
            <person name="Barry K."/>
            <person name="Miller A.N."/>
            <person name="Grigoriev I.V."/>
            <person name="Debuchy R."/>
            <person name="Gladieux P."/>
            <person name="Thoren M.H."/>
            <person name="Johannesson H."/>
        </authorList>
    </citation>
    <scope>NUCLEOTIDE SEQUENCE</scope>
    <source>
        <strain evidence="2">8032-3</strain>
    </source>
</reference>
<dbReference type="Gene3D" id="3.40.50.720">
    <property type="entry name" value="NAD(P)-binding Rossmann-like Domain"/>
    <property type="match status" value="1"/>
</dbReference>
<dbReference type="GeneID" id="85305873"/>
<evidence type="ECO:0000256" key="1">
    <source>
        <dbReference type="ARBA" id="ARBA00006484"/>
    </source>
</evidence>
<gene>
    <name evidence="2" type="ORF">QBC33DRAFT_212790</name>
</gene>
<keyword evidence="3" id="KW-1185">Reference proteome</keyword>
<dbReference type="InterPro" id="IPR036291">
    <property type="entry name" value="NAD(P)-bd_dom_sf"/>
</dbReference>
<dbReference type="Pfam" id="PF00106">
    <property type="entry name" value="adh_short"/>
    <property type="match status" value="1"/>
</dbReference>
<dbReference type="Proteomes" id="UP001244011">
    <property type="component" value="Unassembled WGS sequence"/>
</dbReference>
<dbReference type="PANTHER" id="PTHR43544">
    <property type="entry name" value="SHORT-CHAIN DEHYDROGENASE/REDUCTASE"/>
    <property type="match status" value="1"/>
</dbReference>
<dbReference type="SUPFAM" id="SSF51735">
    <property type="entry name" value="NAD(P)-binding Rossmann-fold domains"/>
    <property type="match status" value="1"/>
</dbReference>
<dbReference type="RefSeq" id="XP_060280090.1">
    <property type="nucleotide sequence ID" value="XM_060422686.1"/>
</dbReference>